<dbReference type="PANTHER" id="PTHR32347">
    <property type="entry name" value="EFFLUX SYSTEM COMPONENT YKNX-RELATED"/>
    <property type="match status" value="1"/>
</dbReference>
<evidence type="ECO:0000313" key="6">
    <source>
        <dbReference type="EMBL" id="QUE50454.1"/>
    </source>
</evidence>
<gene>
    <name evidence="6" type="ORF">KBB96_16490</name>
</gene>
<reference evidence="6" key="1">
    <citation type="submission" date="2021-04" db="EMBL/GenBank/DDBJ databases">
        <title>Luteolibacter sp. 32A isolated from the skin of an Anderson's salamander (Ambystoma andersonii).</title>
        <authorList>
            <person name="Spergser J."/>
            <person name="Busse H.-J."/>
        </authorList>
    </citation>
    <scope>NUCLEOTIDE SEQUENCE</scope>
    <source>
        <strain evidence="6">32A</strain>
    </source>
</reference>
<protein>
    <recommendedName>
        <fullName evidence="5">Multidrug resistance protein MdtA-like C-terminal permuted SH3 domain-containing protein</fullName>
    </recommendedName>
</protein>
<comment type="subcellular location">
    <subcellularLocation>
        <location evidence="1">Cell envelope</location>
    </subcellularLocation>
</comment>
<keyword evidence="4" id="KW-0732">Signal</keyword>
<accession>A0A975G7E4</accession>
<evidence type="ECO:0000259" key="5">
    <source>
        <dbReference type="Pfam" id="PF25967"/>
    </source>
</evidence>
<dbReference type="InterPro" id="IPR050465">
    <property type="entry name" value="UPF0194_transport"/>
</dbReference>
<feature type="domain" description="Multidrug resistance protein MdtA-like C-terminal permuted SH3" evidence="5">
    <location>
        <begin position="411"/>
        <end position="464"/>
    </location>
</feature>
<dbReference type="EMBL" id="CP073100">
    <property type="protein sequence ID" value="QUE50454.1"/>
    <property type="molecule type" value="Genomic_DNA"/>
</dbReference>
<proteinExistence type="predicted"/>
<dbReference type="Pfam" id="PF25967">
    <property type="entry name" value="RND-MFP_C"/>
    <property type="match status" value="1"/>
</dbReference>
<name>A0A975G7E4_9BACT</name>
<evidence type="ECO:0000313" key="7">
    <source>
        <dbReference type="Proteomes" id="UP000676169"/>
    </source>
</evidence>
<dbReference type="Gene3D" id="2.40.420.20">
    <property type="match status" value="1"/>
</dbReference>
<evidence type="ECO:0000256" key="2">
    <source>
        <dbReference type="ARBA" id="ARBA00023054"/>
    </source>
</evidence>
<dbReference type="RefSeq" id="WP_211630594.1">
    <property type="nucleotide sequence ID" value="NZ_CP073100.1"/>
</dbReference>
<feature type="coiled-coil region" evidence="3">
    <location>
        <begin position="143"/>
        <end position="180"/>
    </location>
</feature>
<dbReference type="KEGG" id="lamb:KBB96_16490"/>
<feature type="chain" id="PRO_5037156840" description="Multidrug resistance protein MdtA-like C-terminal permuted SH3 domain-containing protein" evidence="4">
    <location>
        <begin position="18"/>
        <end position="465"/>
    </location>
</feature>
<organism evidence="6 7">
    <name type="scientific">Luteolibacter ambystomatis</name>
    <dbReference type="NCBI Taxonomy" id="2824561"/>
    <lineage>
        <taxon>Bacteria</taxon>
        <taxon>Pseudomonadati</taxon>
        <taxon>Verrucomicrobiota</taxon>
        <taxon>Verrucomicrobiia</taxon>
        <taxon>Verrucomicrobiales</taxon>
        <taxon>Verrucomicrobiaceae</taxon>
        <taxon>Luteolibacter</taxon>
    </lineage>
</organism>
<evidence type="ECO:0000256" key="4">
    <source>
        <dbReference type="SAM" id="SignalP"/>
    </source>
</evidence>
<keyword evidence="2 3" id="KW-0175">Coiled coil</keyword>
<dbReference type="GO" id="GO:0030313">
    <property type="term" value="C:cell envelope"/>
    <property type="evidence" value="ECO:0007669"/>
    <property type="project" value="UniProtKB-SubCell"/>
</dbReference>
<dbReference type="AlphaFoldDB" id="A0A975G7E4"/>
<keyword evidence="7" id="KW-1185">Reference proteome</keyword>
<sequence length="465" mass="50243">MRLLTTAALLPSLVAAAPPPGEITIELKPFTIERTLAATALPAAPVVLKLEAEGWAAFEIKSIAAHGSRVNAGDVLVEFDNDSLDRKLEDSRKAFDSATLTLAQSESDLRSLKDNYLLKLDAAKRGARNATDDLAYFSQISRKAQEERSNETLKRSRQQLENAREELRQLEKMYKADDLTEETEEIILVRQRDAVASAEFATRMAEMDNKRVLETTLPRQAEEYDAAAKSSTLTLAKTEADLPRQIQLKEIEVANARTALGRQKDDLAKLEEARKATVPIKAPAAGWFYYGSIEDGRWTTGDSVKALVPHGSIAPRKAFATFIPAGAPLGLIAFADEATARSLPKDATGSATLPGREDLAATATVKHVADTPGTDGRYRVDLSANWPAEAPPVPGTTAQVRVISYENPSTVVLPASAVKPSKEGWTVTVKLADGKTAPRPVKRGRLSGDQTEILSGLEAGQVVIP</sequence>
<dbReference type="Proteomes" id="UP000676169">
    <property type="component" value="Chromosome"/>
</dbReference>
<evidence type="ECO:0000256" key="1">
    <source>
        <dbReference type="ARBA" id="ARBA00004196"/>
    </source>
</evidence>
<dbReference type="InterPro" id="IPR058627">
    <property type="entry name" value="MdtA-like_C"/>
</dbReference>
<evidence type="ECO:0000256" key="3">
    <source>
        <dbReference type="SAM" id="Coils"/>
    </source>
</evidence>
<feature type="signal peptide" evidence="4">
    <location>
        <begin position="1"/>
        <end position="17"/>
    </location>
</feature>